<name>A0ABV6DGI9_9BACL</name>
<dbReference type="CDD" id="cd03116">
    <property type="entry name" value="MobB"/>
    <property type="match status" value="1"/>
</dbReference>
<dbReference type="RefSeq" id="WP_377468747.1">
    <property type="nucleotide sequence ID" value="NZ_JBHLWN010000022.1"/>
</dbReference>
<dbReference type="Proteomes" id="UP001589776">
    <property type="component" value="Unassembled WGS sequence"/>
</dbReference>
<organism evidence="2 3">
    <name type="scientific">Paenibacillus chartarius</name>
    <dbReference type="NCBI Taxonomy" id="747481"/>
    <lineage>
        <taxon>Bacteria</taxon>
        <taxon>Bacillati</taxon>
        <taxon>Bacillota</taxon>
        <taxon>Bacilli</taxon>
        <taxon>Bacillales</taxon>
        <taxon>Paenibacillaceae</taxon>
        <taxon>Paenibacillus</taxon>
    </lineage>
</organism>
<dbReference type="EMBL" id="JBHLWN010000022">
    <property type="protein sequence ID" value="MFC0211756.1"/>
    <property type="molecule type" value="Genomic_DNA"/>
</dbReference>
<dbReference type="InterPro" id="IPR004435">
    <property type="entry name" value="MobB_dom"/>
</dbReference>
<keyword evidence="3" id="KW-1185">Reference proteome</keyword>
<evidence type="ECO:0000313" key="2">
    <source>
        <dbReference type="EMBL" id="MFC0211756.1"/>
    </source>
</evidence>
<gene>
    <name evidence="2" type="primary">mobB</name>
    <name evidence="2" type="ORF">ACFFK0_04685</name>
</gene>
<comment type="caution">
    <text evidence="2">The sequence shown here is derived from an EMBL/GenBank/DDBJ whole genome shotgun (WGS) entry which is preliminary data.</text>
</comment>
<dbReference type="InterPro" id="IPR027417">
    <property type="entry name" value="P-loop_NTPase"/>
</dbReference>
<dbReference type="InterPro" id="IPR052539">
    <property type="entry name" value="MGD_biosynthesis_adapter"/>
</dbReference>
<dbReference type="Pfam" id="PF03205">
    <property type="entry name" value="MobB"/>
    <property type="match status" value="1"/>
</dbReference>
<dbReference type="SUPFAM" id="SSF52540">
    <property type="entry name" value="P-loop containing nucleoside triphosphate hydrolases"/>
    <property type="match status" value="1"/>
</dbReference>
<feature type="domain" description="Molybdopterin-guanine dinucleotide biosynthesis protein B (MobB)" evidence="1">
    <location>
        <begin position="6"/>
        <end position="121"/>
    </location>
</feature>
<sequence>MTHPPIIQIVGYKNTGKTTLILRLIAELRARGYRVGTAKRDAHDFEIDHEGRDTWRHYEAGADAVAITSAGRSALIRRAPATLEQLASAMPEVDLVLAEGFKTSPYAKIVLYTNDADRDELCGTLTGVFAAGTMHETERLILELLAKADELGIAPSGRSAAP</sequence>
<evidence type="ECO:0000259" key="1">
    <source>
        <dbReference type="Pfam" id="PF03205"/>
    </source>
</evidence>
<dbReference type="NCBIfam" id="TIGR00176">
    <property type="entry name" value="mobB"/>
    <property type="match status" value="1"/>
</dbReference>
<evidence type="ECO:0000313" key="3">
    <source>
        <dbReference type="Proteomes" id="UP001589776"/>
    </source>
</evidence>
<reference evidence="2 3" key="1">
    <citation type="submission" date="2024-09" db="EMBL/GenBank/DDBJ databases">
        <authorList>
            <person name="Sun Q."/>
            <person name="Mori K."/>
        </authorList>
    </citation>
    <scope>NUCLEOTIDE SEQUENCE [LARGE SCALE GENOMIC DNA]</scope>
    <source>
        <strain evidence="2 3">CCM 7759</strain>
    </source>
</reference>
<dbReference type="PANTHER" id="PTHR40072:SF1">
    <property type="entry name" value="MOLYBDOPTERIN-GUANINE DINUCLEOTIDE BIOSYNTHESIS ADAPTER PROTEIN"/>
    <property type="match status" value="1"/>
</dbReference>
<protein>
    <submittedName>
        <fullName evidence="2">Molybdopterin-guanine dinucleotide biosynthesis protein B</fullName>
    </submittedName>
</protein>
<proteinExistence type="predicted"/>
<dbReference type="PANTHER" id="PTHR40072">
    <property type="entry name" value="MOLYBDOPTERIN-GUANINE DINUCLEOTIDE BIOSYNTHESIS ADAPTER PROTEIN-RELATED"/>
    <property type="match status" value="1"/>
</dbReference>
<dbReference type="Gene3D" id="3.40.50.300">
    <property type="entry name" value="P-loop containing nucleotide triphosphate hydrolases"/>
    <property type="match status" value="1"/>
</dbReference>
<accession>A0ABV6DGI9</accession>